<dbReference type="STRING" id="133381.A0A2T9Z7G7"/>
<sequence length="1013" mass="113913">MRLLFSKNIQLKTHDTMADSAAFKSTDVDSNLAENMAPPHSTELNTTENLNKYKNTIVSNSEIGTLENLDPRPDYIHNNVSISELEHVKRKSGQSGYDPKNSTGDIILTLSPGADSGSGSDSGDYERKAKKVKNYSHPENDDVPDFELDSSTVLHDQAGLGFGEESAESVDPDLNNVSQTHTDLLNRDDAADTKLSSEEDIGTFIEDDNSAKYISLLEKHYEDPSLWIFGSVPKELGNSVIENEEDVANLKLKELYSMYIETEVLPSAVGRLLGLIFKLSNLEDVEMNLEFESSGNQESVEHDLVYTLCELILDNYSTFKSKNLFISDNRDISSLEDYLSPAIRKSMALIHFISTVFEPFGFRWYILTSLVNNMPELYFLYASNCRLSVDSTLPLEQIEYPPSLDEQSCKENFLNKLTFDMSLFRESFEVLFYQSLTTTFKQFPSGVVGNHKLVLVITSSILQPQLHQIIYSISTNNLRLFGNEPSKVLLNTFDVDTNDQINIWQMLKFEILGNLDALYDIIDCFISYKDLDWSVQTEAANGLLSILTSFTPNSILLDKIIHLCTLHRVQTSDSSLPDHSDSNITKNIPTYRFPSELPLYSNTIPTTVVLSWAKSFPEQLIFAFKSLADHLHFNASLPKLHSSLSLVLAFIRDLKKSNPNNAEYIDNLERLTVQSPKLALKPSIISDENLIHQPSKSILSDTKNMIIQRNLNADPQVPNFVNNEQNQSSNFQITQGTLAKSPQVMQNILPKGTVKKNEASLCSNIKIAPRPLEAGENILNLNMIRQANTSIQQEDPTFTMRETPNNPTFNNFLSIPYNPHQVTEHNELYGQIINSIAHNSATAVPNSSPFISNTGYNFINNSGPGSIPKHNQLPVSLNNPQNYNNTNFYPISNLSNTPNGLNSDKVYSTQIEATPFIQNQNINNMFQLNGPPDMPQNPNILNFNSLIPNNVNTQSVYNTFSSNDNSDNSGYNTNTQNDIFQSQLSKMQSLNLLNQIEMQKRQSKYPNSDRDFQ</sequence>
<protein>
    <recommendedName>
        <fullName evidence="2">Ints3-like C-terminal domain-containing protein</fullName>
    </recommendedName>
</protein>
<evidence type="ECO:0000256" key="1">
    <source>
        <dbReference type="SAM" id="MobiDB-lite"/>
    </source>
</evidence>
<dbReference type="InterPro" id="IPR056518">
    <property type="entry name" value="HEAT_Ints3_C"/>
</dbReference>
<proteinExistence type="predicted"/>
<dbReference type="EMBL" id="MBFS01001912">
    <property type="protein sequence ID" value="PVV00546.1"/>
    <property type="molecule type" value="Genomic_DNA"/>
</dbReference>
<gene>
    <name evidence="3" type="ORF">BB560_005069</name>
</gene>
<feature type="domain" description="Ints3-like C-terminal" evidence="2">
    <location>
        <begin position="413"/>
        <end position="561"/>
    </location>
</feature>
<name>A0A2T9Z7G7_9FUNG</name>
<feature type="region of interest" description="Disordered" evidence="1">
    <location>
        <begin position="87"/>
        <end position="142"/>
    </location>
</feature>
<keyword evidence="4" id="KW-1185">Reference proteome</keyword>
<reference evidence="3 4" key="1">
    <citation type="journal article" date="2018" name="MBio">
        <title>Comparative Genomics Reveals the Core Gene Toolbox for the Fungus-Insect Symbiosis.</title>
        <authorList>
            <person name="Wang Y."/>
            <person name="Stata M."/>
            <person name="Wang W."/>
            <person name="Stajich J.E."/>
            <person name="White M.M."/>
            <person name="Moncalvo J.M."/>
        </authorList>
    </citation>
    <scope>NUCLEOTIDE SEQUENCE [LARGE SCALE GENOMIC DNA]</scope>
    <source>
        <strain evidence="3 4">SC-DP-2</strain>
    </source>
</reference>
<evidence type="ECO:0000313" key="3">
    <source>
        <dbReference type="EMBL" id="PVV00546.1"/>
    </source>
</evidence>
<feature type="compositionally biased region" description="Low complexity" evidence="1">
    <location>
        <begin position="957"/>
        <end position="975"/>
    </location>
</feature>
<dbReference type="Pfam" id="PF24566">
    <property type="entry name" value="HEAT_Ints3_C"/>
    <property type="match status" value="1"/>
</dbReference>
<dbReference type="AlphaFoldDB" id="A0A2T9Z7G7"/>
<comment type="caution">
    <text evidence="3">The sequence shown here is derived from an EMBL/GenBank/DDBJ whole genome shotgun (WGS) entry which is preliminary data.</text>
</comment>
<dbReference type="Proteomes" id="UP000245609">
    <property type="component" value="Unassembled WGS sequence"/>
</dbReference>
<evidence type="ECO:0000259" key="2">
    <source>
        <dbReference type="Pfam" id="PF24566"/>
    </source>
</evidence>
<organism evidence="3 4">
    <name type="scientific">Smittium megazygosporum</name>
    <dbReference type="NCBI Taxonomy" id="133381"/>
    <lineage>
        <taxon>Eukaryota</taxon>
        <taxon>Fungi</taxon>
        <taxon>Fungi incertae sedis</taxon>
        <taxon>Zoopagomycota</taxon>
        <taxon>Kickxellomycotina</taxon>
        <taxon>Harpellomycetes</taxon>
        <taxon>Harpellales</taxon>
        <taxon>Legeriomycetaceae</taxon>
        <taxon>Smittium</taxon>
    </lineage>
</organism>
<feature type="region of interest" description="Disordered" evidence="1">
    <location>
        <begin position="957"/>
        <end position="976"/>
    </location>
</feature>
<accession>A0A2T9Z7G7</accession>
<evidence type="ECO:0000313" key="4">
    <source>
        <dbReference type="Proteomes" id="UP000245609"/>
    </source>
</evidence>
<dbReference type="OrthoDB" id="2021145at2759"/>